<dbReference type="RefSeq" id="WP_280732305.1">
    <property type="nucleotide sequence ID" value="NZ_CP120367.1"/>
</dbReference>
<reference evidence="1 2" key="1">
    <citation type="submission" date="2023-03" db="EMBL/GenBank/DDBJ databases">
        <authorList>
            <person name="Kaur S."/>
            <person name="Espinosa-Saiz D."/>
            <person name="Velazquez E."/>
            <person name="Menendez E."/>
            <person name="diCenzo G.C."/>
        </authorList>
    </citation>
    <scope>NUCLEOTIDE SEQUENCE [LARGE SCALE GENOMIC DNA]</scope>
    <source>
        <strain evidence="1 2">LMG 27395</strain>
    </source>
</reference>
<organism evidence="1 2">
    <name type="scientific">Sinorhizobium numidicum</name>
    <dbReference type="NCBI Taxonomy" id="680248"/>
    <lineage>
        <taxon>Bacteria</taxon>
        <taxon>Pseudomonadati</taxon>
        <taxon>Pseudomonadota</taxon>
        <taxon>Alphaproteobacteria</taxon>
        <taxon>Hyphomicrobiales</taxon>
        <taxon>Rhizobiaceae</taxon>
        <taxon>Sinorhizobium/Ensifer group</taxon>
        <taxon>Sinorhizobium</taxon>
    </lineage>
</organism>
<name>A0ABY8CW35_9HYPH</name>
<dbReference type="Gene3D" id="6.10.250.730">
    <property type="match status" value="1"/>
</dbReference>
<protein>
    <submittedName>
        <fullName evidence="1">DUF982 domain-containing protein</fullName>
    </submittedName>
</protein>
<dbReference type="InterPro" id="IPR010385">
    <property type="entry name" value="DUF982"/>
</dbReference>
<keyword evidence="2" id="KW-1185">Reference proteome</keyword>
<sequence length="98" mass="11359">MATMLFDRPIYVKRKHYIEEITCLDDAFDFLEDWPSDRRDLVYEMAGKACREAYAGTFPLAAAQETFRRFAKKTDILCKIEDVPSFARHASDRNLSGT</sequence>
<dbReference type="EMBL" id="CP120370">
    <property type="protein sequence ID" value="WEX81550.1"/>
    <property type="molecule type" value="Genomic_DNA"/>
</dbReference>
<proteinExistence type="predicted"/>
<evidence type="ECO:0000313" key="2">
    <source>
        <dbReference type="Proteomes" id="UP001235547"/>
    </source>
</evidence>
<accession>A0ABY8CW35</accession>
<evidence type="ECO:0000313" key="1">
    <source>
        <dbReference type="EMBL" id="WEX81550.1"/>
    </source>
</evidence>
<gene>
    <name evidence="1" type="ORF">PYH38_000979</name>
</gene>
<dbReference type="Proteomes" id="UP001235547">
    <property type="component" value="Chromosome 2"/>
</dbReference>
<dbReference type="Pfam" id="PF06169">
    <property type="entry name" value="DUF982"/>
    <property type="match status" value="1"/>
</dbReference>